<keyword evidence="2" id="KW-0732">Signal</keyword>
<feature type="compositionally biased region" description="Basic and acidic residues" evidence="1">
    <location>
        <begin position="27"/>
        <end position="36"/>
    </location>
</feature>
<evidence type="ECO:0000313" key="4">
    <source>
        <dbReference type="Proteomes" id="UP000680045"/>
    </source>
</evidence>
<evidence type="ECO:0000256" key="1">
    <source>
        <dbReference type="SAM" id="MobiDB-lite"/>
    </source>
</evidence>
<feature type="chain" id="PRO_5039387796" description="Lipoprotein" evidence="2">
    <location>
        <begin position="21"/>
        <end position="139"/>
    </location>
</feature>
<feature type="region of interest" description="Disordered" evidence="1">
    <location>
        <begin position="22"/>
        <end position="48"/>
    </location>
</feature>
<dbReference type="AlphaFoldDB" id="A0A941FJW0"/>
<organism evidence="3 4">
    <name type="scientific">Peribacillus frigoritolerans</name>
    <dbReference type="NCBI Taxonomy" id="450367"/>
    <lineage>
        <taxon>Bacteria</taxon>
        <taxon>Bacillati</taxon>
        <taxon>Bacillota</taxon>
        <taxon>Bacilli</taxon>
        <taxon>Bacillales</taxon>
        <taxon>Bacillaceae</taxon>
        <taxon>Peribacillus</taxon>
    </lineage>
</organism>
<dbReference type="EMBL" id="JAGTPW010000034">
    <property type="protein sequence ID" value="MBR8645399.1"/>
    <property type="molecule type" value="Genomic_DNA"/>
</dbReference>
<evidence type="ECO:0000256" key="2">
    <source>
        <dbReference type="SAM" id="SignalP"/>
    </source>
</evidence>
<sequence length="139" mass="14890">MKSRKLLVPILVVAALSLTACGNNNEKTADETKKTEQPSPKSVSISDGAKDMKQTIADLNAQLKAKDVTKVKESGAKLEQSWQTFEDDVKDKSPDLYGKVETPLHTIEAGAASSPLDPPTLTKAANELDGVLSDVQNLK</sequence>
<comment type="caution">
    <text evidence="3">The sequence shown here is derived from an EMBL/GenBank/DDBJ whole genome shotgun (WGS) entry which is preliminary data.</text>
</comment>
<reference evidence="3" key="1">
    <citation type="submission" date="2021-04" db="EMBL/GenBank/DDBJ databases">
        <title>Whole genome sequencing of Enterococci isolates from hospitalized patients.</title>
        <authorList>
            <person name="Ogoti B.M."/>
            <person name="Onyambu F.G."/>
        </authorList>
    </citation>
    <scope>NUCLEOTIDE SEQUENCE</scope>
    <source>
        <strain evidence="3">242</strain>
    </source>
</reference>
<accession>A0A941FJW0</accession>
<feature type="signal peptide" evidence="2">
    <location>
        <begin position="1"/>
        <end position="20"/>
    </location>
</feature>
<dbReference type="PROSITE" id="PS51257">
    <property type="entry name" value="PROKAR_LIPOPROTEIN"/>
    <property type="match status" value="1"/>
</dbReference>
<protein>
    <recommendedName>
        <fullName evidence="5">Lipoprotein</fullName>
    </recommendedName>
</protein>
<evidence type="ECO:0008006" key="5">
    <source>
        <dbReference type="Google" id="ProtNLM"/>
    </source>
</evidence>
<proteinExistence type="predicted"/>
<dbReference type="Proteomes" id="UP000680045">
    <property type="component" value="Unassembled WGS sequence"/>
</dbReference>
<evidence type="ECO:0000313" key="3">
    <source>
        <dbReference type="EMBL" id="MBR8645399.1"/>
    </source>
</evidence>
<name>A0A941FJW0_9BACI</name>
<gene>
    <name evidence="3" type="ORF">KEH51_18200</name>
</gene>